<feature type="transmembrane region" description="Helical" evidence="7">
    <location>
        <begin position="121"/>
        <end position="139"/>
    </location>
</feature>
<dbReference type="SUPFAM" id="SSF82689">
    <property type="entry name" value="Mechanosensitive channel protein MscS (YggB), C-terminal domain"/>
    <property type="match status" value="1"/>
</dbReference>
<evidence type="ECO:0000256" key="2">
    <source>
        <dbReference type="ARBA" id="ARBA00008017"/>
    </source>
</evidence>
<proteinExistence type="inferred from homology"/>
<dbReference type="Gene3D" id="3.30.70.100">
    <property type="match status" value="1"/>
</dbReference>
<dbReference type="InterPro" id="IPR018488">
    <property type="entry name" value="cNMP-bd_CS"/>
</dbReference>
<dbReference type="Pfam" id="PF21082">
    <property type="entry name" value="MS_channel_3rd"/>
    <property type="match status" value="1"/>
</dbReference>
<dbReference type="InterPro" id="IPR049278">
    <property type="entry name" value="MS_channel_C"/>
</dbReference>
<feature type="transmembrane region" description="Helical" evidence="7">
    <location>
        <begin position="83"/>
        <end position="100"/>
    </location>
</feature>
<dbReference type="Gene3D" id="2.60.120.10">
    <property type="entry name" value="Jelly Rolls"/>
    <property type="match status" value="1"/>
</dbReference>
<organism evidence="9 10">
    <name type="scientific">Microcoleus asticus IPMA8</name>
    <dbReference type="NCBI Taxonomy" id="2563858"/>
    <lineage>
        <taxon>Bacteria</taxon>
        <taxon>Bacillati</taxon>
        <taxon>Cyanobacteriota</taxon>
        <taxon>Cyanophyceae</taxon>
        <taxon>Oscillatoriophycideae</taxon>
        <taxon>Oscillatoriales</taxon>
        <taxon>Microcoleaceae</taxon>
        <taxon>Microcoleus</taxon>
        <taxon>Microcoleus asticus</taxon>
    </lineage>
</organism>
<evidence type="ECO:0000256" key="6">
    <source>
        <dbReference type="ARBA" id="ARBA00023136"/>
    </source>
</evidence>
<dbReference type="SMART" id="SM00100">
    <property type="entry name" value="cNMP"/>
    <property type="match status" value="1"/>
</dbReference>
<evidence type="ECO:0000256" key="4">
    <source>
        <dbReference type="ARBA" id="ARBA00022692"/>
    </source>
</evidence>
<dbReference type="InterPro" id="IPR023408">
    <property type="entry name" value="MscS_beta-dom_sf"/>
</dbReference>
<comment type="caution">
    <text evidence="9">The sequence shown here is derived from an EMBL/GenBank/DDBJ whole genome shotgun (WGS) entry which is preliminary data.</text>
</comment>
<dbReference type="InterPro" id="IPR018490">
    <property type="entry name" value="cNMP-bd_dom_sf"/>
</dbReference>
<dbReference type="PROSITE" id="PS00888">
    <property type="entry name" value="CNMP_BINDING_1"/>
    <property type="match status" value="1"/>
</dbReference>
<feature type="transmembrane region" description="Helical" evidence="7">
    <location>
        <begin position="45"/>
        <end position="63"/>
    </location>
</feature>
<dbReference type="SUPFAM" id="SSF51206">
    <property type="entry name" value="cAMP-binding domain-like"/>
    <property type="match status" value="1"/>
</dbReference>
<evidence type="ECO:0000256" key="1">
    <source>
        <dbReference type="ARBA" id="ARBA00004651"/>
    </source>
</evidence>
<keyword evidence="10" id="KW-1185">Reference proteome</keyword>
<keyword evidence="3" id="KW-1003">Cell membrane</keyword>
<dbReference type="CDD" id="cd00038">
    <property type="entry name" value="CAP_ED"/>
    <property type="match status" value="1"/>
</dbReference>
<evidence type="ECO:0000313" key="9">
    <source>
        <dbReference type="EMBL" id="NQE32943.1"/>
    </source>
</evidence>
<evidence type="ECO:0000256" key="3">
    <source>
        <dbReference type="ARBA" id="ARBA00022475"/>
    </source>
</evidence>
<dbReference type="InterPro" id="IPR045275">
    <property type="entry name" value="MscS_archaea/bacteria_type"/>
</dbReference>
<keyword evidence="5 7" id="KW-1133">Transmembrane helix</keyword>
<evidence type="ECO:0000313" key="10">
    <source>
        <dbReference type="Proteomes" id="UP000702425"/>
    </source>
</evidence>
<dbReference type="Gene3D" id="2.30.30.60">
    <property type="match status" value="1"/>
</dbReference>
<evidence type="ECO:0000256" key="5">
    <source>
        <dbReference type="ARBA" id="ARBA00022989"/>
    </source>
</evidence>
<dbReference type="EMBL" id="SRRZ01000008">
    <property type="protein sequence ID" value="NQE32943.1"/>
    <property type="molecule type" value="Genomic_DNA"/>
</dbReference>
<dbReference type="Proteomes" id="UP000702425">
    <property type="component" value="Unassembled WGS sequence"/>
</dbReference>
<gene>
    <name evidence="9" type="ORF">E5S67_00660</name>
</gene>
<feature type="domain" description="Cyclic nucleotide-binding" evidence="8">
    <location>
        <begin position="356"/>
        <end position="454"/>
    </location>
</feature>
<dbReference type="Gene3D" id="1.10.287.1260">
    <property type="match status" value="1"/>
</dbReference>
<dbReference type="InterPro" id="IPR000595">
    <property type="entry name" value="cNMP-bd_dom"/>
</dbReference>
<keyword evidence="6 7" id="KW-0472">Membrane</keyword>
<dbReference type="InterPro" id="IPR014710">
    <property type="entry name" value="RmlC-like_jellyroll"/>
</dbReference>
<dbReference type="PANTHER" id="PTHR30221:SF1">
    <property type="entry name" value="SMALL-CONDUCTANCE MECHANOSENSITIVE CHANNEL"/>
    <property type="match status" value="1"/>
</dbReference>
<protein>
    <submittedName>
        <fullName evidence="9">MscS family protein.1</fullName>
    </submittedName>
</protein>
<name>A0ABX2CSN7_9CYAN</name>
<evidence type="ECO:0000256" key="7">
    <source>
        <dbReference type="SAM" id="Phobius"/>
    </source>
</evidence>
<dbReference type="InterPro" id="IPR011066">
    <property type="entry name" value="MscS_channel_C_sf"/>
</dbReference>
<dbReference type="SUPFAM" id="SSF50182">
    <property type="entry name" value="Sm-like ribonucleoproteins"/>
    <property type="match status" value="1"/>
</dbReference>
<dbReference type="PRINTS" id="PR00103">
    <property type="entry name" value="CAMPKINASE"/>
</dbReference>
<accession>A0ABX2CSN7</accession>
<evidence type="ECO:0000259" key="8">
    <source>
        <dbReference type="PROSITE" id="PS50042"/>
    </source>
</evidence>
<comment type="subcellular location">
    <subcellularLocation>
        <location evidence="1">Cell membrane</location>
        <topology evidence="1">Multi-pass membrane protein</topology>
    </subcellularLocation>
</comment>
<dbReference type="PROSITE" id="PS50042">
    <property type="entry name" value="CNMP_BINDING_3"/>
    <property type="match status" value="1"/>
</dbReference>
<keyword evidence="4 7" id="KW-0812">Transmembrane</keyword>
<dbReference type="RefSeq" id="WP_172185472.1">
    <property type="nucleotide sequence ID" value="NZ_CAWPPK010000296.1"/>
</dbReference>
<dbReference type="Pfam" id="PF00924">
    <property type="entry name" value="MS_channel_2nd"/>
    <property type="match status" value="1"/>
</dbReference>
<comment type="similarity">
    <text evidence="2">Belongs to the MscS (TC 1.A.23) family.</text>
</comment>
<dbReference type="Pfam" id="PF00027">
    <property type="entry name" value="cNMP_binding"/>
    <property type="match status" value="1"/>
</dbReference>
<dbReference type="PANTHER" id="PTHR30221">
    <property type="entry name" value="SMALL-CONDUCTANCE MECHANOSENSITIVE CHANNEL"/>
    <property type="match status" value="1"/>
</dbReference>
<reference evidence="9 10" key="1">
    <citation type="journal article" date="2020" name="Sci. Rep.">
        <title>A novel cyanobacterial geosmin producer, revising GeoA distribution and dispersion patterns in Bacteria.</title>
        <authorList>
            <person name="Churro C."/>
            <person name="Semedo-Aguiar A.P."/>
            <person name="Silva A.D."/>
            <person name="Pereira-Leal J.B."/>
            <person name="Leite R.B."/>
        </authorList>
    </citation>
    <scope>NUCLEOTIDE SEQUENCE [LARGE SCALE GENOMIC DNA]</scope>
    <source>
        <strain evidence="9 10">IPMA8</strain>
    </source>
</reference>
<feature type="transmembrane region" description="Helical" evidence="7">
    <location>
        <begin position="12"/>
        <end position="33"/>
    </location>
</feature>
<sequence>MSNLSFSNDWQTWAIIVGLGFPLLVVLLGEVIYHLQRRGRPLAATLRVVKNLVLPVLMLMLLIRNVVRFDVNGNFAKVVETLFWISVIYASLSLFNVILFEEAEANTWRGRMPKLLVDLSRLFLVLVGSAIVLAAVWGADLAGLATGLGVSSIVIGLALQDTLGSIMSGIALLLERPFSVGDWLRIGDIEGQVIDINWRSVRLLTLQREVIIVPHQFVGKEIIHNYSQPERIYNQRINIGFSYDSPPNLVKQVLLSTALATQGILAEPEPESKTTSYDETAIIYEVEFFIENFEDMEQILDRFMTRVWYAAQRNNLTLYRYRYEYAVEAADKADSASSKLAQSLHSIPGFMPLAREPKNLDDLTKGTILQKFGAGEKVIRQGEPGNALYIIIAGQAKVTVTNKLGMELEVMNILRGEFFGEMALFSGEPSPVSIVAVDDLQVLVIYSDAVNTMIERQPSLGREIGQIIEARSKAVSMAMQADVSSHAEVDSL</sequence>
<dbReference type="InterPro" id="IPR006685">
    <property type="entry name" value="MscS_channel_2nd"/>
</dbReference>
<dbReference type="InterPro" id="IPR010920">
    <property type="entry name" value="LSM_dom_sf"/>
</dbReference>